<sequence length="78" mass="8242">MRGAGRTLDAGWRRSIVELPLRAPAVGEAISAAVRRSGLEAGAQLAAECRWREGAKGGGARWKKEGSSLSGHRSCTRP</sequence>
<gene>
    <name evidence="2" type="ORF">FA09DRAFT_135625</name>
</gene>
<evidence type="ECO:0000313" key="3">
    <source>
        <dbReference type="Proteomes" id="UP000245946"/>
    </source>
</evidence>
<dbReference type="RefSeq" id="XP_025595924.1">
    <property type="nucleotide sequence ID" value="XM_025739100.1"/>
</dbReference>
<organism evidence="2 3">
    <name type="scientific">Tilletiopsis washingtonensis</name>
    <dbReference type="NCBI Taxonomy" id="58919"/>
    <lineage>
        <taxon>Eukaryota</taxon>
        <taxon>Fungi</taxon>
        <taxon>Dikarya</taxon>
        <taxon>Basidiomycota</taxon>
        <taxon>Ustilaginomycotina</taxon>
        <taxon>Exobasidiomycetes</taxon>
        <taxon>Entylomatales</taxon>
        <taxon>Entylomatales incertae sedis</taxon>
        <taxon>Tilletiopsis</taxon>
    </lineage>
</organism>
<feature type="compositionally biased region" description="Polar residues" evidence="1">
    <location>
        <begin position="67"/>
        <end position="78"/>
    </location>
</feature>
<dbReference type="AlphaFoldDB" id="A0A316Z608"/>
<keyword evidence="3" id="KW-1185">Reference proteome</keyword>
<protein>
    <submittedName>
        <fullName evidence="2">Uncharacterized protein</fullName>
    </submittedName>
</protein>
<evidence type="ECO:0000256" key="1">
    <source>
        <dbReference type="SAM" id="MobiDB-lite"/>
    </source>
</evidence>
<proteinExistence type="predicted"/>
<dbReference type="GeneID" id="37266646"/>
<reference evidence="2 3" key="1">
    <citation type="journal article" date="2018" name="Mol. Biol. Evol.">
        <title>Broad Genomic Sampling Reveals a Smut Pathogenic Ancestry of the Fungal Clade Ustilaginomycotina.</title>
        <authorList>
            <person name="Kijpornyongpan T."/>
            <person name="Mondo S.J."/>
            <person name="Barry K."/>
            <person name="Sandor L."/>
            <person name="Lee J."/>
            <person name="Lipzen A."/>
            <person name="Pangilinan J."/>
            <person name="LaButti K."/>
            <person name="Hainaut M."/>
            <person name="Henrissat B."/>
            <person name="Grigoriev I.V."/>
            <person name="Spatafora J.W."/>
            <person name="Aime M.C."/>
        </authorList>
    </citation>
    <scope>NUCLEOTIDE SEQUENCE [LARGE SCALE GENOMIC DNA]</scope>
    <source>
        <strain evidence="2 3">MCA 4186</strain>
    </source>
</reference>
<dbReference type="EMBL" id="KZ819303">
    <property type="protein sequence ID" value="PWN95645.1"/>
    <property type="molecule type" value="Genomic_DNA"/>
</dbReference>
<evidence type="ECO:0000313" key="2">
    <source>
        <dbReference type="EMBL" id="PWN95645.1"/>
    </source>
</evidence>
<name>A0A316Z608_9BASI</name>
<feature type="region of interest" description="Disordered" evidence="1">
    <location>
        <begin position="55"/>
        <end position="78"/>
    </location>
</feature>
<accession>A0A316Z608</accession>
<dbReference type="Proteomes" id="UP000245946">
    <property type="component" value="Unassembled WGS sequence"/>
</dbReference>